<gene>
    <name evidence="3" type="ORF">GCM10011588_70760</name>
</gene>
<evidence type="ECO:0000259" key="2">
    <source>
        <dbReference type="SMART" id="SM00470"/>
    </source>
</evidence>
<dbReference type="InterPro" id="IPR003115">
    <property type="entry name" value="ParB_N"/>
</dbReference>
<feature type="region of interest" description="Disordered" evidence="1">
    <location>
        <begin position="1"/>
        <end position="33"/>
    </location>
</feature>
<reference evidence="3" key="1">
    <citation type="journal article" date="2014" name="Int. J. Syst. Evol. Microbiol.">
        <title>Complete genome sequence of Corynebacterium casei LMG S-19264T (=DSM 44701T), isolated from a smear-ripened cheese.</title>
        <authorList>
            <consortium name="US DOE Joint Genome Institute (JGI-PGF)"/>
            <person name="Walter F."/>
            <person name="Albersmeier A."/>
            <person name="Kalinowski J."/>
            <person name="Ruckert C."/>
        </authorList>
    </citation>
    <scope>NUCLEOTIDE SEQUENCE</scope>
    <source>
        <strain evidence="3">CGMCC 4.3508</strain>
    </source>
</reference>
<dbReference type="AlphaFoldDB" id="A0A917RYW6"/>
<proteinExistence type="predicted"/>
<reference evidence="3" key="2">
    <citation type="submission" date="2020-09" db="EMBL/GenBank/DDBJ databases">
        <authorList>
            <person name="Sun Q."/>
            <person name="Zhou Y."/>
        </authorList>
    </citation>
    <scope>NUCLEOTIDE SEQUENCE</scope>
    <source>
        <strain evidence="3">CGMCC 4.3508</strain>
    </source>
</reference>
<feature type="domain" description="ParB-like N-terminal" evidence="2">
    <location>
        <begin position="33"/>
        <end position="122"/>
    </location>
</feature>
<evidence type="ECO:0000256" key="1">
    <source>
        <dbReference type="SAM" id="MobiDB-lite"/>
    </source>
</evidence>
<dbReference type="EMBL" id="BMMH01000041">
    <property type="protein sequence ID" value="GGL45860.1"/>
    <property type="molecule type" value="Genomic_DNA"/>
</dbReference>
<feature type="compositionally biased region" description="Basic residues" evidence="1">
    <location>
        <begin position="233"/>
        <end position="242"/>
    </location>
</feature>
<keyword evidence="4" id="KW-1185">Reference proteome</keyword>
<protein>
    <recommendedName>
        <fullName evidence="2">ParB-like N-terminal domain-containing protein</fullName>
    </recommendedName>
</protein>
<organism evidence="3 4">
    <name type="scientific">Nocardia jinanensis</name>
    <dbReference type="NCBI Taxonomy" id="382504"/>
    <lineage>
        <taxon>Bacteria</taxon>
        <taxon>Bacillati</taxon>
        <taxon>Actinomycetota</taxon>
        <taxon>Actinomycetes</taxon>
        <taxon>Mycobacteriales</taxon>
        <taxon>Nocardiaceae</taxon>
        <taxon>Nocardia</taxon>
    </lineage>
</organism>
<dbReference type="SMART" id="SM00470">
    <property type="entry name" value="ParB"/>
    <property type="match status" value="1"/>
</dbReference>
<dbReference type="SUPFAM" id="SSF110849">
    <property type="entry name" value="ParB/Sulfiredoxin"/>
    <property type="match status" value="1"/>
</dbReference>
<feature type="region of interest" description="Disordered" evidence="1">
    <location>
        <begin position="200"/>
        <end position="275"/>
    </location>
</feature>
<dbReference type="Gene3D" id="3.90.1530.10">
    <property type="entry name" value="Conserved hypothetical protein from pyrococcus furiosus pfu- 392566-001, ParB domain"/>
    <property type="match status" value="1"/>
</dbReference>
<dbReference type="RefSeq" id="WP_063000925.1">
    <property type="nucleotide sequence ID" value="NZ_BMMH01000041.1"/>
</dbReference>
<dbReference type="InterPro" id="IPR036086">
    <property type="entry name" value="ParB/Sulfiredoxin_sf"/>
</dbReference>
<feature type="compositionally biased region" description="Basic and acidic residues" evidence="1">
    <location>
        <begin position="222"/>
        <end position="232"/>
    </location>
</feature>
<evidence type="ECO:0000313" key="3">
    <source>
        <dbReference type="EMBL" id="GGL45860.1"/>
    </source>
</evidence>
<sequence length="293" mass="31330">MSSTSLAVVTDPDDTPDSPPATAENRSRPADAAYMHPDDVLIADNVSTTFDLADHPEQIASIREFGVGLPIRAERDPDGTVHAIDGQLRVLIAREIGLTEIPVWIVDAPTGDDRERRIARTLTQINLNDRRVPLTAGVRAAGVAQMLDLGASVTRVAKGLQTNRDRGQTVSSHRAIGDRAGAAGWSPAISLACTTSAACPESSERVPSAWPNSESPLRRITPRNDRGGDPHGRCRRHRGHRHQVADPARWSSPCRPPDERTGQNDGGPGYPTAAASIGTFGEARAMARSSQPC</sequence>
<dbReference type="Proteomes" id="UP000638263">
    <property type="component" value="Unassembled WGS sequence"/>
</dbReference>
<evidence type="ECO:0000313" key="4">
    <source>
        <dbReference type="Proteomes" id="UP000638263"/>
    </source>
</evidence>
<name>A0A917RYW6_9NOCA</name>
<comment type="caution">
    <text evidence="3">The sequence shown here is derived from an EMBL/GenBank/DDBJ whole genome shotgun (WGS) entry which is preliminary data.</text>
</comment>
<accession>A0A917RYW6</accession>